<evidence type="ECO:0000313" key="2">
    <source>
        <dbReference type="EMBL" id="CAI9767477.1"/>
    </source>
</evidence>
<protein>
    <recommendedName>
        <fullName evidence="1">DUF7795 domain-containing protein</fullName>
    </recommendedName>
</protein>
<dbReference type="AlphaFoldDB" id="A0AAD1ZCU9"/>
<dbReference type="EMBL" id="OU503044">
    <property type="protein sequence ID" value="CAI9767477.1"/>
    <property type="molecule type" value="Genomic_DNA"/>
</dbReference>
<dbReference type="PANTHER" id="PTHR35305">
    <property type="entry name" value="FAD-BINDING PROTEIN"/>
    <property type="match status" value="1"/>
</dbReference>
<dbReference type="PANTHER" id="PTHR35305:SF2">
    <property type="entry name" value="FAD-BINDING PROTEIN"/>
    <property type="match status" value="1"/>
</dbReference>
<reference evidence="2" key="1">
    <citation type="submission" date="2023-05" db="EMBL/GenBank/DDBJ databases">
        <authorList>
            <person name="Huff M."/>
        </authorList>
    </citation>
    <scope>NUCLEOTIDE SEQUENCE</scope>
</reference>
<evidence type="ECO:0000313" key="3">
    <source>
        <dbReference type="Proteomes" id="UP000834106"/>
    </source>
</evidence>
<proteinExistence type="predicted"/>
<organism evidence="2 3">
    <name type="scientific">Fraxinus pennsylvanica</name>
    <dbReference type="NCBI Taxonomy" id="56036"/>
    <lineage>
        <taxon>Eukaryota</taxon>
        <taxon>Viridiplantae</taxon>
        <taxon>Streptophyta</taxon>
        <taxon>Embryophyta</taxon>
        <taxon>Tracheophyta</taxon>
        <taxon>Spermatophyta</taxon>
        <taxon>Magnoliopsida</taxon>
        <taxon>eudicotyledons</taxon>
        <taxon>Gunneridae</taxon>
        <taxon>Pentapetalae</taxon>
        <taxon>asterids</taxon>
        <taxon>lamiids</taxon>
        <taxon>Lamiales</taxon>
        <taxon>Oleaceae</taxon>
        <taxon>Oleeae</taxon>
        <taxon>Fraxinus</taxon>
    </lineage>
</organism>
<evidence type="ECO:0000259" key="1">
    <source>
        <dbReference type="Pfam" id="PF25071"/>
    </source>
</evidence>
<keyword evidence="3" id="KW-1185">Reference proteome</keyword>
<feature type="domain" description="DUF7795" evidence="1">
    <location>
        <begin position="11"/>
        <end position="49"/>
    </location>
</feature>
<dbReference type="Pfam" id="PF25071">
    <property type="entry name" value="DUF7795"/>
    <property type="match status" value="1"/>
</dbReference>
<gene>
    <name evidence="2" type="ORF">FPE_LOCUS14907</name>
</gene>
<name>A0AAD1ZCU9_9LAMI</name>
<dbReference type="Proteomes" id="UP000834106">
    <property type="component" value="Chromosome 9"/>
</dbReference>
<dbReference type="InterPro" id="IPR056697">
    <property type="entry name" value="DUF7795"/>
</dbReference>
<accession>A0AAD1ZCU9</accession>
<sequence length="137" mass="15797">MEDKEYRQNRESKEKIIQIFSDFMTRITMFEELVDAGSKLLVGFQQALARGVVSELECLLHDASGAIQTANENWPLFQGEHSNGNLDSYLAMYENERIVRSLNLKSSPGELESYCLMWSLRPFVDDDIIREAWSLVQ</sequence>